<feature type="transmembrane region" description="Helical" evidence="8">
    <location>
        <begin position="236"/>
        <end position="261"/>
    </location>
</feature>
<evidence type="ECO:0000313" key="9">
    <source>
        <dbReference type="EMBL" id="CBY23316.1"/>
    </source>
</evidence>
<evidence type="ECO:0000256" key="1">
    <source>
        <dbReference type="ARBA" id="ARBA00004141"/>
    </source>
</evidence>
<keyword evidence="5 8" id="KW-1133">Transmembrane helix</keyword>
<feature type="transmembrane region" description="Helical" evidence="8">
    <location>
        <begin position="151"/>
        <end position="168"/>
    </location>
</feature>
<evidence type="ECO:0000256" key="3">
    <source>
        <dbReference type="ARBA" id="ARBA00022448"/>
    </source>
</evidence>
<comment type="similarity">
    <text evidence="2">Belongs to the nucleotide-sugar transporter family. SLC35B subfamily.</text>
</comment>
<feature type="transmembrane region" description="Helical" evidence="8">
    <location>
        <begin position="362"/>
        <end position="384"/>
    </location>
</feature>
<evidence type="ECO:0000256" key="8">
    <source>
        <dbReference type="SAM" id="Phobius"/>
    </source>
</evidence>
<evidence type="ECO:0000256" key="6">
    <source>
        <dbReference type="ARBA" id="ARBA00023136"/>
    </source>
</evidence>
<sequence length="385" mass="43333">MHRVNVLKEEFSEEKEALVADDGHSSSKAVAVRKEQEQPPVIVCGLSLARLGRTGQFIACSFSIFFFFVLYGYLQEWIFSFGDFKPYGWHLTLLQFFWYTIFGFIEQKLIFKGSAERKIPLLTYAFLAFLTVATMGCSNTSLGYLNYPTQVIFKCCKLIPVMIGGIFIQNKRYTLLDFIAVVLMTSGLIFFTIADQSVSPKFDMTGVALISAALCADAVIGNVQEKTMKAFKANNAEVVLFSYSIGFCYIFCGEVLTGTFMPAFSYCNEHPQIYWLSFLFSLVGYIGILFVLSMVKSYGALLAVTVTTFRKALSIITSFLFFTKPFTMQYVWSGAIVFSGIVLNIYSKNRDRVGNVFSSRRTLCCTFVSIQIIAFSVLVIITFFT</sequence>
<comment type="subcellular location">
    <subcellularLocation>
        <location evidence="1">Membrane</location>
        <topology evidence="1">Multi-pass membrane protein</topology>
    </subcellularLocation>
</comment>
<keyword evidence="6 8" id="KW-0472">Membrane</keyword>
<feature type="transmembrane region" description="Helical" evidence="8">
    <location>
        <begin position="175"/>
        <end position="194"/>
    </location>
</feature>
<evidence type="ECO:0000256" key="2">
    <source>
        <dbReference type="ARBA" id="ARBA00010694"/>
    </source>
</evidence>
<feature type="transmembrane region" description="Helical" evidence="8">
    <location>
        <begin position="86"/>
        <end position="105"/>
    </location>
</feature>
<feature type="transmembrane region" description="Helical" evidence="8">
    <location>
        <begin position="273"/>
        <end position="292"/>
    </location>
</feature>
<dbReference type="InParanoid" id="E4X0L7"/>
<feature type="transmembrane region" description="Helical" evidence="8">
    <location>
        <begin position="121"/>
        <end position="145"/>
    </location>
</feature>
<dbReference type="OrthoDB" id="438495at2759"/>
<protein>
    <recommendedName>
        <fullName evidence="7">Adenosine 3'-phospho 5'-phosphosulfate transporter 2</fullName>
    </recommendedName>
</protein>
<dbReference type="FunCoup" id="E4X0L7">
    <property type="interactions" value="16"/>
</dbReference>
<evidence type="ECO:0000256" key="7">
    <source>
        <dbReference type="ARBA" id="ARBA00039669"/>
    </source>
</evidence>
<dbReference type="SUPFAM" id="SSF103481">
    <property type="entry name" value="Multidrug resistance efflux transporter EmrE"/>
    <property type="match status" value="1"/>
</dbReference>
<name>E4X0L7_OIKDI</name>
<dbReference type="InterPro" id="IPR037185">
    <property type="entry name" value="EmrE-like"/>
</dbReference>
<dbReference type="AlphaFoldDB" id="E4X0L7"/>
<keyword evidence="3" id="KW-0813">Transport</keyword>
<dbReference type="InterPro" id="IPR013657">
    <property type="entry name" value="SCL35B1-4/HUT1"/>
</dbReference>
<gene>
    <name evidence="9" type="ORF">GSOID_T00015254001</name>
</gene>
<dbReference type="Proteomes" id="UP000001307">
    <property type="component" value="Unassembled WGS sequence"/>
</dbReference>
<dbReference type="EMBL" id="FN653020">
    <property type="protein sequence ID" value="CBY23316.1"/>
    <property type="molecule type" value="Genomic_DNA"/>
</dbReference>
<dbReference type="Pfam" id="PF08449">
    <property type="entry name" value="UAA"/>
    <property type="match status" value="1"/>
</dbReference>
<evidence type="ECO:0000256" key="5">
    <source>
        <dbReference type="ARBA" id="ARBA00022989"/>
    </source>
</evidence>
<reference evidence="9" key="1">
    <citation type="journal article" date="2010" name="Science">
        <title>Plasticity of animal genome architecture unmasked by rapid evolution of a pelagic tunicate.</title>
        <authorList>
            <person name="Denoeud F."/>
            <person name="Henriet S."/>
            <person name="Mungpakdee S."/>
            <person name="Aury J.M."/>
            <person name="Da Silva C."/>
            <person name="Brinkmann H."/>
            <person name="Mikhaleva J."/>
            <person name="Olsen L.C."/>
            <person name="Jubin C."/>
            <person name="Canestro C."/>
            <person name="Bouquet J.M."/>
            <person name="Danks G."/>
            <person name="Poulain J."/>
            <person name="Campsteijn C."/>
            <person name="Adamski M."/>
            <person name="Cross I."/>
            <person name="Yadetie F."/>
            <person name="Muffato M."/>
            <person name="Louis A."/>
            <person name="Butcher S."/>
            <person name="Tsagkogeorga G."/>
            <person name="Konrad A."/>
            <person name="Singh S."/>
            <person name="Jensen M.F."/>
            <person name="Cong E.H."/>
            <person name="Eikeseth-Otteraa H."/>
            <person name="Noel B."/>
            <person name="Anthouard V."/>
            <person name="Porcel B.M."/>
            <person name="Kachouri-Lafond R."/>
            <person name="Nishino A."/>
            <person name="Ugolini M."/>
            <person name="Chourrout P."/>
            <person name="Nishida H."/>
            <person name="Aasland R."/>
            <person name="Huzurbazar S."/>
            <person name="Westhof E."/>
            <person name="Delsuc F."/>
            <person name="Lehrach H."/>
            <person name="Reinhardt R."/>
            <person name="Weissenbach J."/>
            <person name="Roy S.W."/>
            <person name="Artiguenave F."/>
            <person name="Postlethwait J.H."/>
            <person name="Manak J.R."/>
            <person name="Thompson E.M."/>
            <person name="Jaillon O."/>
            <person name="Du Pasquier L."/>
            <person name="Boudinot P."/>
            <person name="Liberles D.A."/>
            <person name="Volff J.N."/>
            <person name="Philippe H."/>
            <person name="Lenhard B."/>
            <person name="Roest Crollius H."/>
            <person name="Wincker P."/>
            <person name="Chourrout D."/>
        </authorList>
    </citation>
    <scope>NUCLEOTIDE SEQUENCE [LARGE SCALE GENOMIC DNA]</scope>
</reference>
<feature type="transmembrane region" description="Helical" evidence="8">
    <location>
        <begin position="299"/>
        <end position="322"/>
    </location>
</feature>
<dbReference type="PANTHER" id="PTHR10778">
    <property type="entry name" value="SOLUTE CARRIER FAMILY 35 MEMBER B"/>
    <property type="match status" value="1"/>
</dbReference>
<proteinExistence type="inferred from homology"/>
<organism evidence="9">
    <name type="scientific">Oikopleura dioica</name>
    <name type="common">Tunicate</name>
    <dbReference type="NCBI Taxonomy" id="34765"/>
    <lineage>
        <taxon>Eukaryota</taxon>
        <taxon>Metazoa</taxon>
        <taxon>Chordata</taxon>
        <taxon>Tunicata</taxon>
        <taxon>Appendicularia</taxon>
        <taxon>Copelata</taxon>
        <taxon>Oikopleuridae</taxon>
        <taxon>Oikopleura</taxon>
    </lineage>
</organism>
<feature type="transmembrane region" description="Helical" evidence="8">
    <location>
        <begin position="206"/>
        <end position="224"/>
    </location>
</feature>
<feature type="transmembrane region" description="Helical" evidence="8">
    <location>
        <begin position="57"/>
        <end position="74"/>
    </location>
</feature>
<feature type="transmembrane region" description="Helical" evidence="8">
    <location>
        <begin position="328"/>
        <end position="346"/>
    </location>
</feature>
<keyword evidence="4 8" id="KW-0812">Transmembrane</keyword>
<accession>E4X0L7</accession>
<dbReference type="GO" id="GO:0005789">
    <property type="term" value="C:endoplasmic reticulum membrane"/>
    <property type="evidence" value="ECO:0007669"/>
    <property type="project" value="TreeGrafter"/>
</dbReference>
<evidence type="ECO:0000313" key="10">
    <source>
        <dbReference type="Proteomes" id="UP000001307"/>
    </source>
</evidence>
<dbReference type="PANTHER" id="PTHR10778:SF8">
    <property type="entry name" value="ADENOSINE 3'-PHOSPHO 5'-PHOSPHOSULFATE TRANSPORTER 2"/>
    <property type="match status" value="1"/>
</dbReference>
<dbReference type="GO" id="GO:0046964">
    <property type="term" value="F:3'-phosphoadenosine 5'-phosphosulfate transmembrane transporter activity"/>
    <property type="evidence" value="ECO:0007669"/>
    <property type="project" value="TreeGrafter"/>
</dbReference>
<keyword evidence="10" id="KW-1185">Reference proteome</keyword>
<dbReference type="GO" id="GO:0000139">
    <property type="term" value="C:Golgi membrane"/>
    <property type="evidence" value="ECO:0007669"/>
    <property type="project" value="TreeGrafter"/>
</dbReference>
<evidence type="ECO:0000256" key="4">
    <source>
        <dbReference type="ARBA" id="ARBA00022692"/>
    </source>
</evidence>